<dbReference type="OrthoDB" id="9814782at2"/>
<dbReference type="InterPro" id="IPR007375">
    <property type="entry name" value="SoxG"/>
</dbReference>
<dbReference type="RefSeq" id="WP_090612418.1">
    <property type="nucleotide sequence ID" value="NZ_CP067124.1"/>
</dbReference>
<dbReference type="Proteomes" id="UP000199054">
    <property type="component" value="Unassembled WGS sequence"/>
</dbReference>
<proteinExistence type="predicted"/>
<dbReference type="InterPro" id="IPR027266">
    <property type="entry name" value="TrmE/GcvT-like"/>
</dbReference>
<gene>
    <name evidence="1" type="ORF">SAMN04489859_101456</name>
</gene>
<dbReference type="Pfam" id="PF04268">
    <property type="entry name" value="SoxG"/>
    <property type="match status" value="1"/>
</dbReference>
<dbReference type="EMBL" id="FODE01000014">
    <property type="protein sequence ID" value="SEN72322.1"/>
    <property type="molecule type" value="Genomic_DNA"/>
</dbReference>
<evidence type="ECO:0000313" key="1">
    <source>
        <dbReference type="EMBL" id="SEN72322.1"/>
    </source>
</evidence>
<keyword evidence="2" id="KW-1185">Reference proteome</keyword>
<dbReference type="SUPFAM" id="SSF103025">
    <property type="entry name" value="Folate-binding domain"/>
    <property type="match status" value="1"/>
</dbReference>
<evidence type="ECO:0000313" key="2">
    <source>
        <dbReference type="Proteomes" id="UP000199054"/>
    </source>
</evidence>
<name>A0A1H8IV28_9RHOB</name>
<dbReference type="AlphaFoldDB" id="A0A1H8IV28"/>
<dbReference type="Gene3D" id="3.30.1360.120">
    <property type="entry name" value="Probable tRNA modification gtpase trme, domain 1"/>
    <property type="match status" value="1"/>
</dbReference>
<protein>
    <submittedName>
        <fullName evidence="1">Sarcosine oxidase subunit gamma</fullName>
    </submittedName>
</protein>
<accession>A0A1H8IV28</accession>
<organism evidence="1 2">
    <name type="scientific">Paracoccus alcaliphilus</name>
    <dbReference type="NCBI Taxonomy" id="34002"/>
    <lineage>
        <taxon>Bacteria</taxon>
        <taxon>Pseudomonadati</taxon>
        <taxon>Pseudomonadota</taxon>
        <taxon>Alphaproteobacteria</taxon>
        <taxon>Rhodobacterales</taxon>
        <taxon>Paracoccaceae</taxon>
        <taxon>Paracoccus</taxon>
    </lineage>
</organism>
<dbReference type="Gene3D" id="3.30.70.1520">
    <property type="entry name" value="Heterotetrameric sarcosine oxidase"/>
    <property type="match status" value="1"/>
</dbReference>
<dbReference type="STRING" id="34002.SAMN04489859_101456"/>
<sequence length="172" mass="18093">MAEALARIARQDGLGMILIRADLTRAGDAIAEGTGLAIPATTRITTDGSRSLGWMSPDELLLILPATERPEALAALEQALMGEHALIADVSDMRAVFDVTGPHAADVIAKLSPTDLAAIPPDGLRRSRAAQTAVAFWHLPDGFRIIGFRSTADYLSTVLKNAATPGSTLAPR</sequence>
<reference evidence="1 2" key="1">
    <citation type="submission" date="2016-10" db="EMBL/GenBank/DDBJ databases">
        <authorList>
            <person name="de Groot N.N."/>
        </authorList>
    </citation>
    <scope>NUCLEOTIDE SEQUENCE [LARGE SCALE GENOMIC DNA]</scope>
    <source>
        <strain evidence="1 2">DSM 8512</strain>
    </source>
</reference>